<evidence type="ECO:0000313" key="3">
    <source>
        <dbReference type="Proteomes" id="UP000648187"/>
    </source>
</evidence>
<organism evidence="2 3">
    <name type="scientific">Spodoptera exigua</name>
    <name type="common">Beet armyworm</name>
    <name type="synonym">Noctua fulgens</name>
    <dbReference type="NCBI Taxonomy" id="7107"/>
    <lineage>
        <taxon>Eukaryota</taxon>
        <taxon>Metazoa</taxon>
        <taxon>Ecdysozoa</taxon>
        <taxon>Arthropoda</taxon>
        <taxon>Hexapoda</taxon>
        <taxon>Insecta</taxon>
        <taxon>Pterygota</taxon>
        <taxon>Neoptera</taxon>
        <taxon>Endopterygota</taxon>
        <taxon>Lepidoptera</taxon>
        <taxon>Glossata</taxon>
        <taxon>Ditrysia</taxon>
        <taxon>Noctuoidea</taxon>
        <taxon>Noctuidae</taxon>
        <taxon>Amphipyrinae</taxon>
        <taxon>Spodoptera</taxon>
    </lineage>
</organism>
<evidence type="ECO:0000313" key="2">
    <source>
        <dbReference type="EMBL" id="KAF9416067.1"/>
    </source>
</evidence>
<keyword evidence="3" id="KW-1185">Reference proteome</keyword>
<accession>A0A835GJ11</accession>
<dbReference type="EMBL" id="JACKWZ010000097">
    <property type="protein sequence ID" value="KAF9416067.1"/>
    <property type="molecule type" value="Genomic_DNA"/>
</dbReference>
<sequence length="179" mass="20454">MQTFSPEAALPDGDVYSALDESLLMWKGWLEICQLIPNKAAITRGGGTYEIFEFHTGYLWRFEIHAHKKAQPQQFLPVPVQFCLARRLKSLGFDCVGTLRTDRKFVPQALNSLTKRNMRQGQITGLTSGDVDVMVWRDTNRVAMIPTYHGNGQQTTRESTKPILILDYNIMMCRVDKKD</sequence>
<reference evidence="2" key="1">
    <citation type="submission" date="2020-08" db="EMBL/GenBank/DDBJ databases">
        <title>Spodoptera exigua strain:BAW_Kor-Di-RS1 Genome sequencing and assembly.</title>
        <authorList>
            <person name="Kim J."/>
            <person name="Nam H.Y."/>
            <person name="Kwon M."/>
            <person name="Choi J.H."/>
            <person name="Cho S.R."/>
            <person name="Kim G.-H."/>
        </authorList>
    </citation>
    <scope>NUCLEOTIDE SEQUENCE</scope>
    <source>
        <strain evidence="2">BAW_Kor-Di-RS1</strain>
        <tissue evidence="2">Whole-body</tissue>
    </source>
</reference>
<name>A0A835GJ11_SPOEX</name>
<dbReference type="Proteomes" id="UP000648187">
    <property type="component" value="Unassembled WGS sequence"/>
</dbReference>
<protein>
    <recommendedName>
        <fullName evidence="1">PiggyBac transposable element-derived protein domain-containing protein</fullName>
    </recommendedName>
</protein>
<dbReference type="AlphaFoldDB" id="A0A835GJ11"/>
<gene>
    <name evidence="2" type="ORF">HW555_006479</name>
</gene>
<proteinExistence type="predicted"/>
<dbReference type="InterPro" id="IPR029526">
    <property type="entry name" value="PGBD"/>
</dbReference>
<feature type="domain" description="PiggyBac transposable element-derived protein" evidence="1">
    <location>
        <begin position="84"/>
        <end position="177"/>
    </location>
</feature>
<evidence type="ECO:0000259" key="1">
    <source>
        <dbReference type="Pfam" id="PF13843"/>
    </source>
</evidence>
<dbReference type="Pfam" id="PF13843">
    <property type="entry name" value="DDE_Tnp_1_7"/>
    <property type="match status" value="1"/>
</dbReference>
<comment type="caution">
    <text evidence="2">The sequence shown here is derived from an EMBL/GenBank/DDBJ whole genome shotgun (WGS) entry which is preliminary data.</text>
</comment>